<gene>
    <name evidence="2" type="ORF">CCACVL1_21463</name>
</gene>
<name>A0A1R3H5J8_COCAP</name>
<protein>
    <recommendedName>
        <fullName evidence="1">FBD domain-containing protein</fullName>
    </recommendedName>
</protein>
<proteinExistence type="predicted"/>
<evidence type="ECO:0000313" key="2">
    <source>
        <dbReference type="EMBL" id="OMO65638.1"/>
    </source>
</evidence>
<dbReference type="InterPro" id="IPR006566">
    <property type="entry name" value="FBD"/>
</dbReference>
<accession>A0A1R3H5J8</accession>
<dbReference type="OrthoDB" id="1939276at2759"/>
<dbReference type="InterPro" id="IPR036047">
    <property type="entry name" value="F-box-like_dom_sf"/>
</dbReference>
<dbReference type="PANTHER" id="PTHR31900:SF30">
    <property type="entry name" value="SUPERFAMILY PROTEIN, PUTATIVE-RELATED"/>
    <property type="match status" value="1"/>
</dbReference>
<evidence type="ECO:0000313" key="3">
    <source>
        <dbReference type="Proteomes" id="UP000188268"/>
    </source>
</evidence>
<dbReference type="Gramene" id="OMO65638">
    <property type="protein sequence ID" value="OMO65638"/>
    <property type="gene ID" value="CCACVL1_21463"/>
</dbReference>
<dbReference type="Pfam" id="PF00646">
    <property type="entry name" value="F-box"/>
    <property type="match status" value="1"/>
</dbReference>
<dbReference type="AlphaFoldDB" id="A0A1R3H5J8"/>
<dbReference type="SMART" id="SM00579">
    <property type="entry name" value="FBD"/>
    <property type="match status" value="1"/>
</dbReference>
<dbReference type="STRING" id="210143.A0A1R3H5J8"/>
<dbReference type="SUPFAM" id="SSF81383">
    <property type="entry name" value="F-box domain"/>
    <property type="match status" value="1"/>
</dbReference>
<feature type="domain" description="FBD" evidence="1">
    <location>
        <begin position="179"/>
        <end position="268"/>
    </location>
</feature>
<comment type="caution">
    <text evidence="2">The sequence shown here is derived from an EMBL/GenBank/DDBJ whole genome shotgun (WGS) entry which is preliminary data.</text>
</comment>
<dbReference type="InterPro" id="IPR050232">
    <property type="entry name" value="FBL13/AtMIF1-like"/>
</dbReference>
<dbReference type="EMBL" id="AWWV01012612">
    <property type="protein sequence ID" value="OMO65638.1"/>
    <property type="molecule type" value="Genomic_DNA"/>
</dbReference>
<reference evidence="2 3" key="1">
    <citation type="submission" date="2013-09" db="EMBL/GenBank/DDBJ databases">
        <title>Corchorus capsularis genome sequencing.</title>
        <authorList>
            <person name="Alam M."/>
            <person name="Haque M.S."/>
            <person name="Islam M.S."/>
            <person name="Emdad E.M."/>
            <person name="Islam M.M."/>
            <person name="Ahmed B."/>
            <person name="Halim A."/>
            <person name="Hossen Q.M.M."/>
            <person name="Hossain M.Z."/>
            <person name="Ahmed R."/>
            <person name="Khan M.M."/>
            <person name="Islam R."/>
            <person name="Rashid M.M."/>
            <person name="Khan S.A."/>
            <person name="Rahman M.S."/>
            <person name="Alam M."/>
        </authorList>
    </citation>
    <scope>NUCLEOTIDE SEQUENCE [LARGE SCALE GENOMIC DNA]</scope>
    <source>
        <strain evidence="3">cv. CVL-1</strain>
        <tissue evidence="2">Whole seedling</tissue>
    </source>
</reference>
<dbReference type="PANTHER" id="PTHR31900">
    <property type="entry name" value="F-BOX/RNI SUPERFAMILY PROTEIN-RELATED"/>
    <property type="match status" value="1"/>
</dbReference>
<evidence type="ECO:0000259" key="1">
    <source>
        <dbReference type="SMART" id="SM00579"/>
    </source>
</evidence>
<dbReference type="Proteomes" id="UP000188268">
    <property type="component" value="Unassembled WGS sequence"/>
</dbReference>
<organism evidence="2 3">
    <name type="scientific">Corchorus capsularis</name>
    <name type="common">Jute</name>
    <dbReference type="NCBI Taxonomy" id="210143"/>
    <lineage>
        <taxon>Eukaryota</taxon>
        <taxon>Viridiplantae</taxon>
        <taxon>Streptophyta</taxon>
        <taxon>Embryophyta</taxon>
        <taxon>Tracheophyta</taxon>
        <taxon>Spermatophyta</taxon>
        <taxon>Magnoliopsida</taxon>
        <taxon>eudicotyledons</taxon>
        <taxon>Gunneridae</taxon>
        <taxon>Pentapetalae</taxon>
        <taxon>rosids</taxon>
        <taxon>malvids</taxon>
        <taxon>Malvales</taxon>
        <taxon>Malvaceae</taxon>
        <taxon>Grewioideae</taxon>
        <taxon>Apeibeae</taxon>
        <taxon>Corchorus</taxon>
    </lineage>
</organism>
<keyword evidence="3" id="KW-1185">Reference proteome</keyword>
<dbReference type="Pfam" id="PF08387">
    <property type="entry name" value="FBD"/>
    <property type="match status" value="1"/>
</dbReference>
<sequence length="268" mass="30968">MGEIVETSSKRQRVCEEEAVDRIRSLPDSVLIHILSCLPTKDAIRTVLVPRFRHLCNFLTTLTFNHSWYGTGEEGCKDFLDYVRRVLLDHQNGTIDKFALKVDVNFLYSKKVENANDDIDDGYIVDYEDLYLAGFEERKASEVDSWIHFAMRKNVKVLDLDFLVYGEPKPDASYRLPSVVFREKQLKTVKIYGGYITEPYVIDTVEFLLKNATVLEKLEISTKKTLKHSHQAYSSRQKVELTTEQRVEFSQQLLSLPRASPRAVIHIS</sequence>
<dbReference type="InterPro" id="IPR001810">
    <property type="entry name" value="F-box_dom"/>
</dbReference>
<dbReference type="Gene3D" id="1.20.1280.50">
    <property type="match status" value="1"/>
</dbReference>